<sequence>MNPKNHVLYSGAAQGSESEFGKLAEKLGVQEVNFTFNGHIIYRTRGVRVLTSEELLKGDVSLAYLSKLMNRKYNTGSMFKKVLQSIWHQINSAEEVFVVGTILDDKTVKGGTGWGAEYSKICNKTLHVYDQEQHAWFKWVKDNWKNEDWPKIKSKKFAGTGTRFLNSKGKKAIKELFERSFKK</sequence>
<dbReference type="EMBL" id="UINC01089407">
    <property type="protein sequence ID" value="SVC40474.1"/>
    <property type="molecule type" value="Genomic_DNA"/>
</dbReference>
<dbReference type="AlphaFoldDB" id="A0A382LUR3"/>
<reference evidence="1" key="1">
    <citation type="submission" date="2018-05" db="EMBL/GenBank/DDBJ databases">
        <authorList>
            <person name="Lanie J.A."/>
            <person name="Ng W.-L."/>
            <person name="Kazmierczak K.M."/>
            <person name="Andrzejewski T.M."/>
            <person name="Davidsen T.M."/>
            <person name="Wayne K.J."/>
            <person name="Tettelin H."/>
            <person name="Glass J.I."/>
            <person name="Rusch D."/>
            <person name="Podicherti R."/>
            <person name="Tsui H.-C.T."/>
            <person name="Winkler M.E."/>
        </authorList>
    </citation>
    <scope>NUCLEOTIDE SEQUENCE</scope>
</reference>
<gene>
    <name evidence="1" type="ORF">METZ01_LOCUS293328</name>
</gene>
<accession>A0A382LUR3</accession>
<name>A0A382LUR3_9ZZZZ</name>
<protein>
    <submittedName>
        <fullName evidence="1">Uncharacterized protein</fullName>
    </submittedName>
</protein>
<proteinExistence type="predicted"/>
<evidence type="ECO:0000313" key="1">
    <source>
        <dbReference type="EMBL" id="SVC40474.1"/>
    </source>
</evidence>
<organism evidence="1">
    <name type="scientific">marine metagenome</name>
    <dbReference type="NCBI Taxonomy" id="408172"/>
    <lineage>
        <taxon>unclassified sequences</taxon>
        <taxon>metagenomes</taxon>
        <taxon>ecological metagenomes</taxon>
    </lineage>
</organism>